<evidence type="ECO:0000256" key="7">
    <source>
        <dbReference type="SAM" id="Coils"/>
    </source>
</evidence>
<keyword evidence="8" id="KW-1133">Transmembrane helix</keyword>
<dbReference type="PROSITE" id="PS50885">
    <property type="entry name" value="HAMP"/>
    <property type="match status" value="1"/>
</dbReference>
<keyword evidence="12" id="KW-1185">Reference proteome</keyword>
<feature type="transmembrane region" description="Helical" evidence="8">
    <location>
        <begin position="189"/>
        <end position="211"/>
    </location>
</feature>
<dbReference type="CDD" id="cd11386">
    <property type="entry name" value="MCP_signal"/>
    <property type="match status" value="1"/>
</dbReference>
<dbReference type="Gene3D" id="6.10.340.10">
    <property type="match status" value="1"/>
</dbReference>
<evidence type="ECO:0000313" key="11">
    <source>
        <dbReference type="EMBL" id="WXB93729.1"/>
    </source>
</evidence>
<keyword evidence="3 8" id="KW-0472">Membrane</keyword>
<gene>
    <name evidence="11" type="ORF">WDJ61_03510</name>
</gene>
<comment type="subcellular location">
    <subcellularLocation>
        <location evidence="1">Cell membrane</location>
    </subcellularLocation>
</comment>
<dbReference type="CDD" id="cd06225">
    <property type="entry name" value="HAMP"/>
    <property type="match status" value="1"/>
</dbReference>
<dbReference type="PANTHER" id="PTHR32089:SF112">
    <property type="entry name" value="LYSOZYME-LIKE PROTEIN-RELATED"/>
    <property type="match status" value="1"/>
</dbReference>
<reference evidence="11 12" key="1">
    <citation type="submission" date="2024-02" db="EMBL/GenBank/DDBJ databases">
        <title>Seven novel Bacillus-like species.</title>
        <authorList>
            <person name="Liu G."/>
        </authorList>
    </citation>
    <scope>NUCLEOTIDE SEQUENCE [LARGE SCALE GENOMIC DNA]</scope>
    <source>
        <strain evidence="11 12">FJAT-52991</strain>
    </source>
</reference>
<evidence type="ECO:0000256" key="3">
    <source>
        <dbReference type="ARBA" id="ARBA00023136"/>
    </source>
</evidence>
<dbReference type="Pfam" id="PF00672">
    <property type="entry name" value="HAMP"/>
    <property type="match status" value="1"/>
</dbReference>
<dbReference type="PANTHER" id="PTHR32089">
    <property type="entry name" value="METHYL-ACCEPTING CHEMOTAXIS PROTEIN MCPB"/>
    <property type="match status" value="1"/>
</dbReference>
<protein>
    <submittedName>
        <fullName evidence="11">Methyl-accepting chemotaxis protein</fullName>
    </submittedName>
</protein>
<sequence>MKVWRNVNISRKLQVMVVISAISLIIMGIVGYRNMYDMAQKSESMYEDRVKPAEWLGDILEANRMMDAYVLELMVVSDPNRNQELLDNLKTGASEVDQLITEFGKIELTPEETKIFNEYKSHLDEMREVRAKVIELAVMNKNEEAYTLYANELEEKKDVVNGTLAKLKMLNQQEAQKINQENEKARGQATIWMVTCLILSLILLISVGRIISRSIVKPISDIKDLLAEAEKGDFTVKGNYQSADEIGQLTASFNHTMASLHGVIRKVSETSQQVAASSEQLSASAEQSSDASEHISTAVQELAVGSDDQVRHVEESIQVVKEMTSYTDQIADNAKVVSATVEQTSKISMDGEQVIHKVTEQMSSINENVMGLSNVVAGLNERSSEIGKINDVITDIAAQTNLLALNAAIEAARAGEHGRGFSVVADEVKKLAEQSANSAEQISSLIAIIQNDNHQALESMKSTTNEVAEGLQVVQEAGNSFKDIKDSVSEVVTQIQEISHMVKQLAEGTQHVSQSIVTVNGIAETAAANTQNISAATEQQLASMQEISASSTALANMAQELQDLVVQFRV</sequence>
<dbReference type="PROSITE" id="PS50111">
    <property type="entry name" value="CHEMOTAXIS_TRANSDUC_2"/>
    <property type="match status" value="1"/>
</dbReference>
<dbReference type="InterPro" id="IPR003660">
    <property type="entry name" value="HAMP_dom"/>
</dbReference>
<evidence type="ECO:0000259" key="9">
    <source>
        <dbReference type="PROSITE" id="PS50111"/>
    </source>
</evidence>
<feature type="coiled-coil region" evidence="7">
    <location>
        <begin position="150"/>
        <end position="190"/>
    </location>
</feature>
<evidence type="ECO:0000313" key="12">
    <source>
        <dbReference type="Proteomes" id="UP001387364"/>
    </source>
</evidence>
<dbReference type="InterPro" id="IPR004089">
    <property type="entry name" value="MCPsignal_dom"/>
</dbReference>
<evidence type="ECO:0000256" key="1">
    <source>
        <dbReference type="ARBA" id="ARBA00004236"/>
    </source>
</evidence>
<keyword evidence="8" id="KW-0812">Transmembrane</keyword>
<feature type="domain" description="HAMP" evidence="10">
    <location>
        <begin position="213"/>
        <end position="265"/>
    </location>
</feature>
<dbReference type="SMART" id="SM00283">
    <property type="entry name" value="MA"/>
    <property type="match status" value="1"/>
</dbReference>
<feature type="domain" description="Methyl-accepting transducer" evidence="9">
    <location>
        <begin position="284"/>
        <end position="520"/>
    </location>
</feature>
<comment type="similarity">
    <text evidence="5">Belongs to the methyl-accepting chemotaxis (MCP) protein family.</text>
</comment>
<keyword evidence="4 6" id="KW-0807">Transducer</keyword>
<proteinExistence type="inferred from homology"/>
<evidence type="ECO:0000259" key="10">
    <source>
        <dbReference type="PROSITE" id="PS50885"/>
    </source>
</evidence>
<evidence type="ECO:0000256" key="6">
    <source>
        <dbReference type="PROSITE-ProRule" id="PRU00284"/>
    </source>
</evidence>
<keyword evidence="7" id="KW-0175">Coiled coil</keyword>
<dbReference type="Pfam" id="PF12729">
    <property type="entry name" value="4HB_MCP_1"/>
    <property type="match status" value="1"/>
</dbReference>
<accession>A0ABZ2N7L7</accession>
<evidence type="ECO:0000256" key="5">
    <source>
        <dbReference type="ARBA" id="ARBA00029447"/>
    </source>
</evidence>
<keyword evidence="2" id="KW-1003">Cell membrane</keyword>
<dbReference type="InterPro" id="IPR004090">
    <property type="entry name" value="Chemotax_Me-accpt_rcpt"/>
</dbReference>
<organism evidence="11 12">
    <name type="scientific">Bacillus kandeliae</name>
    <dbReference type="NCBI Taxonomy" id="3129297"/>
    <lineage>
        <taxon>Bacteria</taxon>
        <taxon>Bacillati</taxon>
        <taxon>Bacillota</taxon>
        <taxon>Bacilli</taxon>
        <taxon>Bacillales</taxon>
        <taxon>Bacillaceae</taxon>
        <taxon>Bacillus</taxon>
    </lineage>
</organism>
<dbReference type="Pfam" id="PF00015">
    <property type="entry name" value="MCPsignal"/>
    <property type="match status" value="1"/>
</dbReference>
<dbReference type="Gene3D" id="1.10.287.950">
    <property type="entry name" value="Methyl-accepting chemotaxis protein"/>
    <property type="match status" value="1"/>
</dbReference>
<dbReference type="InterPro" id="IPR024478">
    <property type="entry name" value="HlyB_4HB_MCP"/>
</dbReference>
<dbReference type="PRINTS" id="PR00260">
    <property type="entry name" value="CHEMTRNSDUCR"/>
</dbReference>
<dbReference type="EMBL" id="CP147404">
    <property type="protein sequence ID" value="WXB93729.1"/>
    <property type="molecule type" value="Genomic_DNA"/>
</dbReference>
<dbReference type="SUPFAM" id="SSF58104">
    <property type="entry name" value="Methyl-accepting chemotaxis protein (MCP) signaling domain"/>
    <property type="match status" value="1"/>
</dbReference>
<evidence type="ECO:0000256" key="4">
    <source>
        <dbReference type="ARBA" id="ARBA00023224"/>
    </source>
</evidence>
<dbReference type="Proteomes" id="UP001387364">
    <property type="component" value="Chromosome"/>
</dbReference>
<name>A0ABZ2N7L7_9BACI</name>
<feature type="transmembrane region" description="Helical" evidence="8">
    <location>
        <begin position="13"/>
        <end position="32"/>
    </location>
</feature>
<dbReference type="SMART" id="SM00304">
    <property type="entry name" value="HAMP"/>
    <property type="match status" value="1"/>
</dbReference>
<evidence type="ECO:0000256" key="2">
    <source>
        <dbReference type="ARBA" id="ARBA00022475"/>
    </source>
</evidence>
<evidence type="ECO:0000256" key="8">
    <source>
        <dbReference type="SAM" id="Phobius"/>
    </source>
</evidence>